<dbReference type="STRING" id="518766.Rmar_0497"/>
<evidence type="ECO:0008006" key="4">
    <source>
        <dbReference type="Google" id="ProtNLM"/>
    </source>
</evidence>
<dbReference type="Proteomes" id="UP000002221">
    <property type="component" value="Chromosome"/>
</dbReference>
<evidence type="ECO:0000256" key="1">
    <source>
        <dbReference type="SAM" id="SignalP"/>
    </source>
</evidence>
<proteinExistence type="predicted"/>
<dbReference type="KEGG" id="rmr:Rmar_0497"/>
<dbReference type="PROSITE" id="PS51257">
    <property type="entry name" value="PROKAR_LIPOPROTEIN"/>
    <property type="match status" value="1"/>
</dbReference>
<sequence length="587" mass="67957">MRTLRWSGLLLLAGLLSACRPAPDPAAQFRALLDESWAFLLRENPLTATYVGVHTYDDRLPSVTPADLARRDSFWAQVEQRLNAIDPAQLSEDDRITYDIFRHWLTHQRAVYRYRGYLIPITSDEGFHIALGRLPEWLVLRTEADYRNYLARLKAVPTYMAQHIALMREGLRQGITQPKVVLQNYTATITGYIVEDPAQSVFFRPFREFPPGIPDSVQQQLRAEALRVIREQVIPAYRDFLQFMETEYIPGARTTTALSDLPEGRAYYEHLVRYYTTLDLTPEAVHEIGRREVARIRAEMDSVMRRTGFRGSFQEFLHFLRTDPRFYARSADELLREAAWIAKQMDGRLPALFHVRTLPRQPYGVAPVPPHLQPRYTGGRYIPAPPASRTGAYYWVNPYPLDGRPLYVLEALTLHEAVPGHHLQYAIRQELTGVHPFRRWVSFSAFGEGWALYAEKLGKEVGFYSDPYREFGRLTYEMWRACRLVVDTGLHALGWTRRQAIDYMAANTALSLHEITTEVDRYISWPGQALAYKMGELTILRLRREAETRLGDRFDLRDFHEVVLRQGDVPLGTLERLVHAYIEQQAK</sequence>
<dbReference type="InterPro" id="IPR010281">
    <property type="entry name" value="DUF885"/>
</dbReference>
<reference evidence="2 3" key="1">
    <citation type="journal article" date="2009" name="Stand. Genomic Sci.">
        <title>Complete genome sequence of Rhodothermus marinus type strain (R-10).</title>
        <authorList>
            <person name="Nolan M."/>
            <person name="Tindall B.J."/>
            <person name="Pomrenke H."/>
            <person name="Lapidus A."/>
            <person name="Copeland A."/>
            <person name="Glavina Del Rio T."/>
            <person name="Lucas S."/>
            <person name="Chen F."/>
            <person name="Tice H."/>
            <person name="Cheng J.F."/>
            <person name="Saunders E."/>
            <person name="Han C."/>
            <person name="Bruce D."/>
            <person name="Goodwin L."/>
            <person name="Chain P."/>
            <person name="Pitluck S."/>
            <person name="Ovchinikova G."/>
            <person name="Pati A."/>
            <person name="Ivanova N."/>
            <person name="Mavromatis K."/>
            <person name="Chen A."/>
            <person name="Palaniappan K."/>
            <person name="Land M."/>
            <person name="Hauser L."/>
            <person name="Chang Y.J."/>
            <person name="Jeffries C.D."/>
            <person name="Brettin T."/>
            <person name="Goker M."/>
            <person name="Bristow J."/>
            <person name="Eisen J.A."/>
            <person name="Markowitz V."/>
            <person name="Hugenholtz P."/>
            <person name="Kyrpides N.C."/>
            <person name="Klenk H.P."/>
            <person name="Detter J.C."/>
        </authorList>
    </citation>
    <scope>NUCLEOTIDE SEQUENCE [LARGE SCALE GENOMIC DNA]</scope>
    <source>
        <strain evidence="3">ATCC 43812 / DSM 4252 / R-10</strain>
    </source>
</reference>
<dbReference type="Pfam" id="PF05960">
    <property type="entry name" value="DUF885"/>
    <property type="match status" value="1"/>
</dbReference>
<keyword evidence="3" id="KW-1185">Reference proteome</keyword>
<accession>D0MEU9</accession>
<dbReference type="OrthoDB" id="9760040at2"/>
<dbReference type="PANTHER" id="PTHR33361:SF2">
    <property type="entry name" value="DUF885 DOMAIN-CONTAINING PROTEIN"/>
    <property type="match status" value="1"/>
</dbReference>
<evidence type="ECO:0000313" key="3">
    <source>
        <dbReference type="Proteomes" id="UP000002221"/>
    </source>
</evidence>
<dbReference type="RefSeq" id="WP_012843011.1">
    <property type="nucleotide sequence ID" value="NC_013501.1"/>
</dbReference>
<dbReference type="EMBL" id="CP001807">
    <property type="protein sequence ID" value="ACY47399.1"/>
    <property type="molecule type" value="Genomic_DNA"/>
</dbReference>
<dbReference type="AlphaFoldDB" id="D0MEU9"/>
<gene>
    <name evidence="2" type="ordered locus">Rmar_0497</name>
</gene>
<dbReference type="HOGENOM" id="CLU_018914_0_1_10"/>
<feature type="chain" id="PRO_5003010867" description="DUF885 domain-containing protein" evidence="1">
    <location>
        <begin position="23"/>
        <end position="587"/>
    </location>
</feature>
<name>D0MEU9_RHOM4</name>
<dbReference type="eggNOG" id="COG4805">
    <property type="taxonomic scope" value="Bacteria"/>
</dbReference>
<evidence type="ECO:0000313" key="2">
    <source>
        <dbReference type="EMBL" id="ACY47399.1"/>
    </source>
</evidence>
<organism evidence="2 3">
    <name type="scientific">Rhodothermus marinus (strain ATCC 43812 / DSM 4252 / R-10)</name>
    <name type="common">Rhodothermus obamensis</name>
    <dbReference type="NCBI Taxonomy" id="518766"/>
    <lineage>
        <taxon>Bacteria</taxon>
        <taxon>Pseudomonadati</taxon>
        <taxon>Rhodothermota</taxon>
        <taxon>Rhodothermia</taxon>
        <taxon>Rhodothermales</taxon>
        <taxon>Rhodothermaceae</taxon>
        <taxon>Rhodothermus</taxon>
    </lineage>
</organism>
<keyword evidence="1" id="KW-0732">Signal</keyword>
<dbReference type="PANTHER" id="PTHR33361">
    <property type="entry name" value="GLR0591 PROTEIN"/>
    <property type="match status" value="1"/>
</dbReference>
<protein>
    <recommendedName>
        <fullName evidence="4">DUF885 domain-containing protein</fullName>
    </recommendedName>
</protein>
<feature type="signal peptide" evidence="1">
    <location>
        <begin position="1"/>
        <end position="22"/>
    </location>
</feature>